<keyword evidence="4 5" id="KW-0472">Membrane</keyword>
<comment type="subcellular location">
    <subcellularLocation>
        <location evidence="1">Membrane</location>
        <topology evidence="1">Multi-pass membrane protein</topology>
    </subcellularLocation>
</comment>
<dbReference type="Pfam" id="PF01040">
    <property type="entry name" value="UbiA"/>
    <property type="match status" value="1"/>
</dbReference>
<organism evidence="6 7">
    <name type="scientific">Rhodococcus qingshengii JCM 15477</name>
    <dbReference type="NCBI Taxonomy" id="1303681"/>
    <lineage>
        <taxon>Bacteria</taxon>
        <taxon>Bacillati</taxon>
        <taxon>Actinomycetota</taxon>
        <taxon>Actinomycetes</taxon>
        <taxon>Mycobacteriales</taxon>
        <taxon>Nocardiaceae</taxon>
        <taxon>Rhodococcus</taxon>
        <taxon>Rhodococcus erythropolis group</taxon>
    </lineage>
</organism>
<proteinExistence type="predicted"/>
<feature type="transmembrane region" description="Helical" evidence="5">
    <location>
        <begin position="148"/>
        <end position="165"/>
    </location>
</feature>
<keyword evidence="2 5" id="KW-0812">Transmembrane</keyword>
<feature type="transmembrane region" description="Helical" evidence="5">
    <location>
        <begin position="177"/>
        <end position="199"/>
    </location>
</feature>
<dbReference type="Proteomes" id="UP000831484">
    <property type="component" value="Chromosome"/>
</dbReference>
<gene>
    <name evidence="6" type="ORF">M0639_17330</name>
</gene>
<name>A0AB38R690_RHOSG</name>
<evidence type="ECO:0000256" key="3">
    <source>
        <dbReference type="ARBA" id="ARBA00022989"/>
    </source>
</evidence>
<dbReference type="InterPro" id="IPR000537">
    <property type="entry name" value="UbiA_prenyltransferase"/>
</dbReference>
<evidence type="ECO:0000256" key="5">
    <source>
        <dbReference type="SAM" id="Phobius"/>
    </source>
</evidence>
<feature type="transmembrane region" description="Helical" evidence="5">
    <location>
        <begin position="277"/>
        <end position="296"/>
    </location>
</feature>
<evidence type="ECO:0000313" key="7">
    <source>
        <dbReference type="Proteomes" id="UP000831484"/>
    </source>
</evidence>
<evidence type="ECO:0000313" key="6">
    <source>
        <dbReference type="EMBL" id="UPU40838.1"/>
    </source>
</evidence>
<feature type="transmembrane region" description="Helical" evidence="5">
    <location>
        <begin position="245"/>
        <end position="265"/>
    </location>
</feature>
<feature type="transmembrane region" description="Helical" evidence="5">
    <location>
        <begin position="118"/>
        <end position="136"/>
    </location>
</feature>
<keyword evidence="3 5" id="KW-1133">Transmembrane helix</keyword>
<feature type="transmembrane region" description="Helical" evidence="5">
    <location>
        <begin position="43"/>
        <end position="60"/>
    </location>
</feature>
<reference evidence="7" key="1">
    <citation type="journal article" date="2022" name="Environ. Microbiol.">
        <title>Functional analysis, diversity, and distribution of carbendazim hydrolases MheI and CbmA, responsible for the initial step in carbendazim degradation.</title>
        <authorList>
            <person name="Zhang M."/>
            <person name="Bai X."/>
            <person name="Li Q."/>
            <person name="Zhang L."/>
            <person name="Zhu Q."/>
            <person name="Gao S."/>
            <person name="Ke Z."/>
            <person name="Jiang M."/>
            <person name="Hu J."/>
            <person name="Qiu J."/>
            <person name="Hong Q."/>
        </authorList>
    </citation>
    <scope>NUCLEOTIDE SEQUENCE [LARGE SCALE GENOMIC DNA]</scope>
    <source>
        <strain evidence="7">djl-6</strain>
    </source>
</reference>
<protein>
    <submittedName>
        <fullName evidence="6">UbiA family prenyltransferase</fullName>
    </submittedName>
</protein>
<dbReference type="EMBL" id="CP096563">
    <property type="protein sequence ID" value="UPU40838.1"/>
    <property type="molecule type" value="Genomic_DNA"/>
</dbReference>
<evidence type="ECO:0000256" key="1">
    <source>
        <dbReference type="ARBA" id="ARBA00004141"/>
    </source>
</evidence>
<evidence type="ECO:0000256" key="2">
    <source>
        <dbReference type="ARBA" id="ARBA00022692"/>
    </source>
</evidence>
<dbReference type="RefSeq" id="WP_080726500.1">
    <property type="nucleotide sequence ID" value="NZ_CP096563.1"/>
</dbReference>
<accession>A0AB38R690</accession>
<keyword evidence="7" id="KW-1185">Reference proteome</keyword>
<dbReference type="AlphaFoldDB" id="A0AB38R690"/>
<feature type="transmembrane region" description="Helical" evidence="5">
    <location>
        <begin position="93"/>
        <end position="112"/>
    </location>
</feature>
<dbReference type="GO" id="GO:0016765">
    <property type="term" value="F:transferase activity, transferring alkyl or aryl (other than methyl) groups"/>
    <property type="evidence" value="ECO:0007669"/>
    <property type="project" value="InterPro"/>
</dbReference>
<sequence length="353" mass="37806">MSAPLASRASRFVRTGSPRFSALYIAGFLSGSFFVAHEAPPHLLLWIIYWITFCVSVEWLNRLVDLPADRINQPLRTRWALSFGTRGLRRATFVAWLSVVLLSTAMVALSPSDAPSKTALAVVLVANITIGIGYSFGRVTKRYPGATIALLTATLVMPWVTGIAAGNGTLSSEQWRVAVAVAVLLATVSVIIAGAKDLTDRRGDTLIGYRSVWLTAVENGAGRTVLITALVQFTVGAITVTQVGLSVFLACSIIAAGEVSVILGVRRARTRADAIAVREHVYLVTMASVVSIGIAVNPSLQFALVAGVCVIAWVLMSLLAHWNKHLSRKSASRMSALLWPRHSLTNDSVDSLA</sequence>
<dbReference type="GO" id="GO:0016020">
    <property type="term" value="C:membrane"/>
    <property type="evidence" value="ECO:0007669"/>
    <property type="project" value="UniProtKB-SubCell"/>
</dbReference>
<feature type="transmembrane region" description="Helical" evidence="5">
    <location>
        <begin position="302"/>
        <end position="322"/>
    </location>
</feature>
<evidence type="ECO:0000256" key="4">
    <source>
        <dbReference type="ARBA" id="ARBA00023136"/>
    </source>
</evidence>
<feature type="transmembrane region" description="Helical" evidence="5">
    <location>
        <begin position="20"/>
        <end position="37"/>
    </location>
</feature>